<dbReference type="PANTHER" id="PTHR43674:SF2">
    <property type="entry name" value="BETA-UREIDOPROPIONASE"/>
    <property type="match status" value="1"/>
</dbReference>
<evidence type="ECO:0000313" key="6">
    <source>
        <dbReference type="Proteomes" id="UP000533017"/>
    </source>
</evidence>
<gene>
    <name evidence="3" type="ORF">FHR37_003063</name>
    <name evidence="4" type="ORF">SAMN05421678_117112</name>
</gene>
<dbReference type="InterPro" id="IPR003010">
    <property type="entry name" value="C-N_Hydrolase"/>
</dbReference>
<evidence type="ECO:0000259" key="2">
    <source>
        <dbReference type="PROSITE" id="PS50263"/>
    </source>
</evidence>
<dbReference type="STRING" id="504797.SAMN05421678_117112"/>
<organism evidence="4 5">
    <name type="scientific">Actinopolymorpha cephalotaxi</name>
    <dbReference type="NCBI Taxonomy" id="504797"/>
    <lineage>
        <taxon>Bacteria</taxon>
        <taxon>Bacillati</taxon>
        <taxon>Actinomycetota</taxon>
        <taxon>Actinomycetes</taxon>
        <taxon>Propionibacteriales</taxon>
        <taxon>Actinopolymorphaceae</taxon>
        <taxon>Actinopolymorpha</taxon>
    </lineage>
</organism>
<dbReference type="InterPro" id="IPR050345">
    <property type="entry name" value="Aliph_Amidase/BUP"/>
</dbReference>
<evidence type="ECO:0000313" key="3">
    <source>
        <dbReference type="EMBL" id="NYH84212.1"/>
    </source>
</evidence>
<keyword evidence="6" id="KW-1185">Reference proteome</keyword>
<reference evidence="3 6" key="2">
    <citation type="submission" date="2020-07" db="EMBL/GenBank/DDBJ databases">
        <title>Sequencing the genomes of 1000 actinobacteria strains.</title>
        <authorList>
            <person name="Klenk H.-P."/>
        </authorList>
    </citation>
    <scope>NUCLEOTIDE SEQUENCE [LARGE SCALE GENOMIC DNA]</scope>
    <source>
        <strain evidence="3 6">DSM 45117</strain>
    </source>
</reference>
<dbReference type="AlphaFoldDB" id="A0A1I2ZX58"/>
<dbReference type="InterPro" id="IPR036526">
    <property type="entry name" value="C-N_Hydrolase_sf"/>
</dbReference>
<name>A0A1I2ZX58_9ACTN</name>
<dbReference type="PANTHER" id="PTHR43674">
    <property type="entry name" value="NITRILASE C965.09-RELATED"/>
    <property type="match status" value="1"/>
</dbReference>
<keyword evidence="1 4" id="KW-0378">Hydrolase</keyword>
<evidence type="ECO:0000313" key="5">
    <source>
        <dbReference type="Proteomes" id="UP000199052"/>
    </source>
</evidence>
<dbReference type="CDD" id="cd07197">
    <property type="entry name" value="nitrilase"/>
    <property type="match status" value="1"/>
</dbReference>
<reference evidence="4 5" key="1">
    <citation type="submission" date="2016-10" db="EMBL/GenBank/DDBJ databases">
        <authorList>
            <person name="de Groot N.N."/>
        </authorList>
    </citation>
    <scope>NUCLEOTIDE SEQUENCE [LARGE SCALE GENOMIC DNA]</scope>
    <source>
        <strain evidence="4 5">CPCC 202808</strain>
    </source>
</reference>
<dbReference type="Proteomes" id="UP000199052">
    <property type="component" value="Unassembled WGS sequence"/>
</dbReference>
<accession>A0A1I2ZX58</accession>
<dbReference type="Gene3D" id="3.60.110.10">
    <property type="entry name" value="Carbon-nitrogen hydrolase"/>
    <property type="match status" value="1"/>
</dbReference>
<dbReference type="Proteomes" id="UP000533017">
    <property type="component" value="Unassembled WGS sequence"/>
</dbReference>
<feature type="domain" description="CN hydrolase" evidence="2">
    <location>
        <begin position="5"/>
        <end position="298"/>
    </location>
</feature>
<evidence type="ECO:0000256" key="1">
    <source>
        <dbReference type="ARBA" id="ARBA00022801"/>
    </source>
</evidence>
<protein>
    <submittedName>
        <fullName evidence="3 4">Amidohydrolase</fullName>
    </submittedName>
</protein>
<evidence type="ECO:0000313" key="4">
    <source>
        <dbReference type="EMBL" id="SFH42235.1"/>
    </source>
</evidence>
<dbReference type="OrthoDB" id="4008466at2"/>
<dbReference type="GO" id="GO:0016811">
    <property type="term" value="F:hydrolase activity, acting on carbon-nitrogen (but not peptide) bonds, in linear amides"/>
    <property type="evidence" value="ECO:0007669"/>
    <property type="project" value="TreeGrafter"/>
</dbReference>
<dbReference type="Pfam" id="PF00795">
    <property type="entry name" value="CN_hydrolase"/>
    <property type="match status" value="1"/>
</dbReference>
<dbReference type="EMBL" id="JACBZA010000001">
    <property type="protein sequence ID" value="NYH84212.1"/>
    <property type="molecule type" value="Genomic_DNA"/>
</dbReference>
<dbReference type="EMBL" id="FOOI01000017">
    <property type="protein sequence ID" value="SFH42235.1"/>
    <property type="molecule type" value="Genomic_DNA"/>
</dbReference>
<dbReference type="RefSeq" id="WP_092888005.1">
    <property type="nucleotide sequence ID" value="NZ_FOOI01000017.1"/>
</dbReference>
<dbReference type="SUPFAM" id="SSF56317">
    <property type="entry name" value="Carbon-nitrogen hydrolase"/>
    <property type="match status" value="1"/>
</dbReference>
<dbReference type="PROSITE" id="PS50263">
    <property type="entry name" value="CN_HYDROLASE"/>
    <property type="match status" value="1"/>
</dbReference>
<proteinExistence type="predicted"/>
<sequence>MARWVTVSAVSAPAWNPGPDLDAARAAELIADGLVRRLAAVLPDRPDLVLLSEYCDEWVTDAPMDYYRARGDRVRDRLAEVAREHGCHIGYSAVRQAADGRWHNSLQLIDRTGAVGGTYDKFHLTIGEHDELGLTHGDAAPVFDLDIGRVACVICFDLNFDQLRERYAAARPDLVLFSSMFHGSFLQTQWAYSSRAWLVAAVRPPAPCGIVSPVGEPVAASTNYVDHVTHRINLDRVVAHLDFNSDRLAELKRRYGRGVRIHDPGLLGSVLVTSECDVPAEEMAAEVGLELLDDYLTRCRSHRDAASARQSNG</sequence>